<dbReference type="AlphaFoldDB" id="A0A2T0VGK5"/>
<reference evidence="1 2" key="1">
    <citation type="submission" date="2018-03" db="EMBL/GenBank/DDBJ databases">
        <title>Genomic Encyclopedia of Type Strains, Phase III (KMG-III): the genomes of soil and plant-associated and newly described type strains.</title>
        <authorList>
            <person name="Whitman W."/>
        </authorList>
    </citation>
    <scope>NUCLEOTIDE SEQUENCE [LARGE SCALE GENOMIC DNA]</scope>
    <source>
        <strain evidence="1 2">CGMCC 1.12484</strain>
    </source>
</reference>
<protein>
    <submittedName>
        <fullName evidence="1">Uncharacterized protein</fullName>
    </submittedName>
</protein>
<evidence type="ECO:0000313" key="1">
    <source>
        <dbReference type="EMBL" id="PRY69347.1"/>
    </source>
</evidence>
<dbReference type="Proteomes" id="UP000237983">
    <property type="component" value="Unassembled WGS sequence"/>
</dbReference>
<gene>
    <name evidence="1" type="ORF">B0I08_10219</name>
</gene>
<organism evidence="1 2">
    <name type="scientific">Glaciihabitans tibetensis</name>
    <dbReference type="NCBI Taxonomy" id="1266600"/>
    <lineage>
        <taxon>Bacteria</taxon>
        <taxon>Bacillati</taxon>
        <taxon>Actinomycetota</taxon>
        <taxon>Actinomycetes</taxon>
        <taxon>Micrococcales</taxon>
        <taxon>Microbacteriaceae</taxon>
        <taxon>Glaciihabitans</taxon>
    </lineage>
</organism>
<evidence type="ECO:0000313" key="2">
    <source>
        <dbReference type="Proteomes" id="UP000237983"/>
    </source>
</evidence>
<dbReference type="RefSeq" id="WP_106210082.1">
    <property type="nucleotide sequence ID" value="NZ_PVTL01000002.1"/>
</dbReference>
<dbReference type="OrthoDB" id="5146475at2"/>
<sequence>MDPWSRLEVPTAFRRVLHVQFKEPWPESVERSADYGEIDPVMADADVYGWAVASLRGRLTDVDRLQLSALADQVERAIPVFPQHGRPYFDRLLGLARAAVEFRLNM</sequence>
<accession>A0A2T0VGK5</accession>
<dbReference type="EMBL" id="PVTL01000002">
    <property type="protein sequence ID" value="PRY69347.1"/>
    <property type="molecule type" value="Genomic_DNA"/>
</dbReference>
<keyword evidence="2" id="KW-1185">Reference proteome</keyword>
<name>A0A2T0VGK5_9MICO</name>
<proteinExistence type="predicted"/>
<comment type="caution">
    <text evidence="1">The sequence shown here is derived from an EMBL/GenBank/DDBJ whole genome shotgun (WGS) entry which is preliminary data.</text>
</comment>